<reference evidence="1 3" key="1">
    <citation type="submission" date="2015-04" db="EMBL/GenBank/DDBJ databases">
        <title>The draft genome sequence of Roseovarius indicus B108T.</title>
        <authorList>
            <person name="Li G."/>
            <person name="Lai Q."/>
            <person name="Shao Z."/>
            <person name="Yan P."/>
        </authorList>
    </citation>
    <scope>NUCLEOTIDE SEQUENCE [LARGE SCALE GENOMIC DNA]</scope>
    <source>
        <strain evidence="1 3">B108</strain>
    </source>
</reference>
<dbReference type="OrthoDB" id="7744384at2"/>
<proteinExistence type="predicted"/>
<evidence type="ECO:0000313" key="3">
    <source>
        <dbReference type="Proteomes" id="UP000051401"/>
    </source>
</evidence>
<dbReference type="EMBL" id="CP031598">
    <property type="protein sequence ID" value="QEW27570.1"/>
    <property type="molecule type" value="Genomic_DNA"/>
</dbReference>
<evidence type="ECO:0000313" key="2">
    <source>
        <dbReference type="EMBL" id="QEW27570.1"/>
    </source>
</evidence>
<name>A0A0T5P867_9RHOB</name>
<reference evidence="2 4" key="2">
    <citation type="submission" date="2018-08" db="EMBL/GenBank/DDBJ databases">
        <title>Genetic Globetrotter - A new plasmid hitch-hiking vast phylogenetic and geographic distances.</title>
        <authorList>
            <person name="Vollmers J."/>
            <person name="Petersen J."/>
        </authorList>
    </citation>
    <scope>NUCLEOTIDE SEQUENCE [LARGE SCALE GENOMIC DNA]</scope>
    <source>
        <strain evidence="2 4">DSM 26383</strain>
    </source>
</reference>
<accession>A0A0T5P867</accession>
<dbReference type="KEGG" id="rid:RIdsm_03386"/>
<dbReference type="PATRIC" id="fig|540747.5.peg.5872"/>
<keyword evidence="3" id="KW-1185">Reference proteome</keyword>
<dbReference type="RefSeq" id="WP_057816774.1">
    <property type="nucleotide sequence ID" value="NZ_CAXRJZ010000004.1"/>
</dbReference>
<dbReference type="Proteomes" id="UP000051401">
    <property type="component" value="Unassembled WGS sequence"/>
</dbReference>
<sequence length="102" mass="11004">MAQHTHRRAILGWIGLFGLTGTAALAQPAEEFDPAELVPRRFSPEEFASLDANEIYMASLALRRGRRITIDGCSASDSAEVIRLAASDRSAGLQKMRSLCGG</sequence>
<evidence type="ECO:0000313" key="1">
    <source>
        <dbReference type="EMBL" id="KRS17192.1"/>
    </source>
</evidence>
<protein>
    <submittedName>
        <fullName evidence="1">Uncharacterized protein</fullName>
    </submittedName>
</protein>
<evidence type="ECO:0000313" key="4">
    <source>
        <dbReference type="Proteomes" id="UP000325785"/>
    </source>
</evidence>
<gene>
    <name evidence="2" type="ORF">RIdsm_03386</name>
    <name evidence="1" type="ORF">XM52_14035</name>
</gene>
<dbReference type="STRING" id="540747.SAMN04488031_108210"/>
<dbReference type="AlphaFoldDB" id="A0A0T5P867"/>
<dbReference type="Proteomes" id="UP000325785">
    <property type="component" value="Chromosome"/>
</dbReference>
<dbReference type="EMBL" id="LAXI01000008">
    <property type="protein sequence ID" value="KRS17192.1"/>
    <property type="molecule type" value="Genomic_DNA"/>
</dbReference>
<organism evidence="1 3">
    <name type="scientific">Roseovarius indicus</name>
    <dbReference type="NCBI Taxonomy" id="540747"/>
    <lineage>
        <taxon>Bacteria</taxon>
        <taxon>Pseudomonadati</taxon>
        <taxon>Pseudomonadota</taxon>
        <taxon>Alphaproteobacteria</taxon>
        <taxon>Rhodobacterales</taxon>
        <taxon>Roseobacteraceae</taxon>
        <taxon>Roseovarius</taxon>
    </lineage>
</organism>